<evidence type="ECO:0000313" key="3">
    <source>
        <dbReference type="EMBL" id="QRC95672.1"/>
    </source>
</evidence>
<evidence type="ECO:0000313" key="4">
    <source>
        <dbReference type="Proteomes" id="UP000663193"/>
    </source>
</evidence>
<dbReference type="Pfam" id="PF22664">
    <property type="entry name" value="TRI-like_N"/>
    <property type="match status" value="1"/>
</dbReference>
<reference evidence="4" key="1">
    <citation type="journal article" date="2021" name="BMC Genomics">
        <title>Chromosome-level genome assembly and manually-curated proteome of model necrotroph Parastagonospora nodorum Sn15 reveals a genome-wide trove of candidate effector homologs, and redundancy of virulence-related functions within an accessory chromosome.</title>
        <authorList>
            <person name="Bertazzoni S."/>
            <person name="Jones D.A.B."/>
            <person name="Phan H.T."/>
            <person name="Tan K.-C."/>
            <person name="Hane J.K."/>
        </authorList>
    </citation>
    <scope>NUCLEOTIDE SEQUENCE [LARGE SCALE GENOMIC DNA]</scope>
    <source>
        <strain evidence="4">SN15 / ATCC MYA-4574 / FGSC 10173)</strain>
    </source>
</reference>
<dbReference type="EMBL" id="CP069027">
    <property type="protein sequence ID" value="QRC95672.1"/>
    <property type="molecule type" value="Genomic_DNA"/>
</dbReference>
<evidence type="ECO:0000259" key="2">
    <source>
        <dbReference type="Pfam" id="PF22664"/>
    </source>
</evidence>
<keyword evidence="4" id="KW-1185">Reference proteome</keyword>
<dbReference type="InterPro" id="IPR054710">
    <property type="entry name" value="Tri101-like_N"/>
</dbReference>
<protein>
    <recommendedName>
        <fullName evidence="2">Trichothecene 3-O-acetyltransferase-like N-terminal domain-containing protein</fullName>
    </recommendedName>
</protein>
<dbReference type="AlphaFoldDB" id="A0A7U2EZ70"/>
<dbReference type="Proteomes" id="UP000663193">
    <property type="component" value="Chromosome 5"/>
</dbReference>
<sequence>MLFRRNYLAPLPCLYQTTIFMLFDNRRANVIKGLDGAVHSAGNMPLDIELDLIGTQPALFPLYTQLAFVLKVPQTVLHTAIVSTMVRVATTFPWTAGQVVKTSPRLSNTPSSRIQPLESGLRLTVKDDRNDTQLPTFAQMQEAGYPMSMLDESVWRLVRLCLAPCPTIASSAFGPSKTSGIGDDPAPVMLVQLGIIRDGLVLCISLQHNVCDMMGQAAVMGWLSKACRKEEFTREELNIGNADQRIAMSSLSDEAVSVQNDLKH</sequence>
<name>A0A7U2EZ70_PHANO</name>
<dbReference type="GO" id="GO:0016740">
    <property type="term" value="F:transferase activity"/>
    <property type="evidence" value="ECO:0007669"/>
    <property type="project" value="UniProtKB-KW"/>
</dbReference>
<dbReference type="Gene3D" id="3.30.559.10">
    <property type="entry name" value="Chloramphenicol acetyltransferase-like domain"/>
    <property type="match status" value="1"/>
</dbReference>
<proteinExistence type="predicted"/>
<accession>A0A7U2EZ70</accession>
<dbReference type="OrthoDB" id="1862401at2759"/>
<organism evidence="3 4">
    <name type="scientific">Phaeosphaeria nodorum (strain SN15 / ATCC MYA-4574 / FGSC 10173)</name>
    <name type="common">Glume blotch fungus</name>
    <name type="synonym">Parastagonospora nodorum</name>
    <dbReference type="NCBI Taxonomy" id="321614"/>
    <lineage>
        <taxon>Eukaryota</taxon>
        <taxon>Fungi</taxon>
        <taxon>Dikarya</taxon>
        <taxon>Ascomycota</taxon>
        <taxon>Pezizomycotina</taxon>
        <taxon>Dothideomycetes</taxon>
        <taxon>Pleosporomycetidae</taxon>
        <taxon>Pleosporales</taxon>
        <taxon>Pleosporineae</taxon>
        <taxon>Phaeosphaeriaceae</taxon>
        <taxon>Parastagonospora</taxon>
    </lineage>
</organism>
<keyword evidence="1" id="KW-0808">Transferase</keyword>
<gene>
    <name evidence="3" type="ORF">JI435_033270</name>
</gene>
<evidence type="ECO:0000256" key="1">
    <source>
        <dbReference type="ARBA" id="ARBA00022679"/>
    </source>
</evidence>
<feature type="domain" description="Trichothecene 3-O-acetyltransferase-like N-terminal" evidence="2">
    <location>
        <begin position="62"/>
        <end position="227"/>
    </location>
</feature>
<dbReference type="InterPro" id="IPR023213">
    <property type="entry name" value="CAT-like_dom_sf"/>
</dbReference>
<dbReference type="VEuPathDB" id="FungiDB:JI435_033270"/>